<feature type="short sequence motif" description="Histidine triad motif" evidence="2 3">
    <location>
        <begin position="166"/>
        <end position="170"/>
    </location>
</feature>
<dbReference type="InterPro" id="IPR001310">
    <property type="entry name" value="Histidine_triad_HIT"/>
</dbReference>
<dbReference type="VEuPathDB" id="TriTrypDB:TRSC58_00559"/>
<dbReference type="InterPro" id="IPR019808">
    <property type="entry name" value="Histidine_triad_CS"/>
</dbReference>
<keyword evidence="7" id="KW-1185">Reference proteome</keyword>
<feature type="domain" description="HIT" evidence="5">
    <location>
        <begin position="73"/>
        <end position="181"/>
    </location>
</feature>
<dbReference type="EMBL" id="AUPL01000559">
    <property type="protein sequence ID" value="ESL11684.1"/>
    <property type="molecule type" value="Genomic_DNA"/>
</dbReference>
<feature type="active site" description="Tele-AMP-histidine intermediate" evidence="1">
    <location>
        <position position="168"/>
    </location>
</feature>
<dbReference type="Pfam" id="PF01230">
    <property type="entry name" value="HIT"/>
    <property type="match status" value="1"/>
</dbReference>
<evidence type="ECO:0000256" key="3">
    <source>
        <dbReference type="PROSITE-ProRule" id="PRU00464"/>
    </source>
</evidence>
<dbReference type="InterPro" id="IPR011146">
    <property type="entry name" value="HIT-like"/>
</dbReference>
<dbReference type="GO" id="GO:0003824">
    <property type="term" value="F:catalytic activity"/>
    <property type="evidence" value="ECO:0007669"/>
    <property type="project" value="InterPro"/>
</dbReference>
<dbReference type="CDD" id="cd01277">
    <property type="entry name" value="HINT_subgroup"/>
    <property type="match status" value="1"/>
</dbReference>
<dbReference type="SUPFAM" id="SSF54197">
    <property type="entry name" value="HIT-like"/>
    <property type="match status" value="1"/>
</dbReference>
<dbReference type="PROSITE" id="PS00892">
    <property type="entry name" value="HIT_1"/>
    <property type="match status" value="1"/>
</dbReference>
<evidence type="ECO:0000256" key="1">
    <source>
        <dbReference type="PIRSR" id="PIRSR601310-1"/>
    </source>
</evidence>
<dbReference type="OrthoDB" id="672793at2759"/>
<evidence type="ECO:0000313" key="7">
    <source>
        <dbReference type="Proteomes" id="UP000031737"/>
    </source>
</evidence>
<evidence type="ECO:0000256" key="4">
    <source>
        <dbReference type="SAM" id="MobiDB-lite"/>
    </source>
</evidence>
<dbReference type="PROSITE" id="PS51084">
    <property type="entry name" value="HIT_2"/>
    <property type="match status" value="1"/>
</dbReference>
<dbReference type="InterPro" id="IPR039384">
    <property type="entry name" value="HINT"/>
</dbReference>
<evidence type="ECO:0000313" key="6">
    <source>
        <dbReference type="EMBL" id="ESL11684.1"/>
    </source>
</evidence>
<dbReference type="Proteomes" id="UP000031737">
    <property type="component" value="Unassembled WGS sequence"/>
</dbReference>
<feature type="region of interest" description="Disordered" evidence="4">
    <location>
        <begin position="44"/>
        <end position="64"/>
    </location>
</feature>
<comment type="caution">
    <text evidence="6">The sequence shown here is derived from an EMBL/GenBank/DDBJ whole genome shotgun (WGS) entry which is preliminary data.</text>
</comment>
<sequence length="209" mass="23442">MYGGRLLTTALRVSPLCLTSPFLRGPCVARSLFWRLTAVTKGSVRKRNHKQKEKRRKKKATETRTTTHMTNCIFCKIVEGAIPCHKVAETARVLAFMDINPLSRGHVLVAPKAHAEFLHQVETETAAEVGVLLTKIARVVAEEGEAMTQYNILQNNGGLAHQEVPHVHFHVIPKRTETEGLSMRWNTLPTDHVAFAAEAARYRQALEKM</sequence>
<evidence type="ECO:0000259" key="5">
    <source>
        <dbReference type="PROSITE" id="PS51084"/>
    </source>
</evidence>
<evidence type="ECO:0000256" key="2">
    <source>
        <dbReference type="PIRSR" id="PIRSR601310-3"/>
    </source>
</evidence>
<dbReference type="AlphaFoldDB" id="A0A061J9W2"/>
<dbReference type="InterPro" id="IPR036265">
    <property type="entry name" value="HIT-like_sf"/>
</dbReference>
<dbReference type="PRINTS" id="PR00332">
    <property type="entry name" value="HISTRIAD"/>
</dbReference>
<proteinExistence type="predicted"/>
<gene>
    <name evidence="6" type="ORF">TRSC58_00559</name>
</gene>
<protein>
    <submittedName>
        <fullName evidence="6">Adenosine 5'-monophosphoramidase</fullName>
    </submittedName>
</protein>
<reference evidence="6 7" key="1">
    <citation type="submission" date="2013-07" db="EMBL/GenBank/DDBJ databases">
        <authorList>
            <person name="Stoco P.H."/>
            <person name="Wagner G."/>
            <person name="Gerber A."/>
            <person name="Zaha A."/>
            <person name="Thompson C."/>
            <person name="Bartholomeu D.C."/>
            <person name="Luckemeyer D.D."/>
            <person name="Bahia D."/>
            <person name="Loreto E."/>
            <person name="Prestes E.B."/>
            <person name="Lima F.M."/>
            <person name="Rodrigues-Luiz G."/>
            <person name="Vallejo G.A."/>
            <person name="Filho J.F."/>
            <person name="Monteiro K.M."/>
            <person name="Tyler K.M."/>
            <person name="de Almeida L.G."/>
            <person name="Ortiz M.F."/>
            <person name="Siervo M.A."/>
            <person name="de Moraes M.H."/>
            <person name="Cunha O.L."/>
            <person name="Mendonca-Neto R."/>
            <person name="Silva R."/>
            <person name="Teixeira S.M."/>
            <person name="Murta S.M."/>
            <person name="Sincero T.C."/>
            <person name="Mendes T.A."/>
            <person name="Urmenyi T.P."/>
            <person name="Silva V.G."/>
            <person name="da Rocha W.D."/>
            <person name="Andersson B."/>
            <person name="Romanha A.J."/>
            <person name="Steindel M."/>
            <person name="de Vasconcelos A.T."/>
            <person name="Grisard E.C."/>
        </authorList>
    </citation>
    <scope>NUCLEOTIDE SEQUENCE [LARGE SCALE GENOMIC DNA]</scope>
    <source>
        <strain evidence="6 7">SC58</strain>
    </source>
</reference>
<accession>A0A061J9W2</accession>
<dbReference type="PANTHER" id="PTHR46648:SF1">
    <property type="entry name" value="ADENOSINE 5'-MONOPHOSPHORAMIDASE HNT1"/>
    <property type="match status" value="1"/>
</dbReference>
<dbReference type="GO" id="GO:0009117">
    <property type="term" value="P:nucleotide metabolic process"/>
    <property type="evidence" value="ECO:0007669"/>
    <property type="project" value="TreeGrafter"/>
</dbReference>
<dbReference type="PANTHER" id="PTHR46648">
    <property type="entry name" value="HIT FAMILY PROTEIN 1"/>
    <property type="match status" value="1"/>
</dbReference>
<name>A0A061J9W2_TRYRA</name>
<organism evidence="6 7">
    <name type="scientific">Trypanosoma rangeli SC58</name>
    <dbReference type="NCBI Taxonomy" id="429131"/>
    <lineage>
        <taxon>Eukaryota</taxon>
        <taxon>Discoba</taxon>
        <taxon>Euglenozoa</taxon>
        <taxon>Kinetoplastea</taxon>
        <taxon>Metakinetoplastina</taxon>
        <taxon>Trypanosomatida</taxon>
        <taxon>Trypanosomatidae</taxon>
        <taxon>Trypanosoma</taxon>
        <taxon>Herpetosoma</taxon>
    </lineage>
</organism>
<feature type="compositionally biased region" description="Basic residues" evidence="4">
    <location>
        <begin position="44"/>
        <end position="59"/>
    </location>
</feature>
<dbReference type="Gene3D" id="3.30.428.10">
    <property type="entry name" value="HIT-like"/>
    <property type="match status" value="1"/>
</dbReference>